<feature type="domain" description="HTH luxR-type" evidence="1">
    <location>
        <begin position="1"/>
        <end position="63"/>
    </location>
</feature>
<dbReference type="Pfam" id="PF00196">
    <property type="entry name" value="GerE"/>
    <property type="match status" value="1"/>
</dbReference>
<reference evidence="2" key="1">
    <citation type="submission" date="2020-05" db="EMBL/GenBank/DDBJ databases">
        <authorList>
            <person name="Chiriac C."/>
            <person name="Salcher M."/>
            <person name="Ghai R."/>
            <person name="Kavagutti S V."/>
        </authorList>
    </citation>
    <scope>NUCLEOTIDE SEQUENCE</scope>
</reference>
<name>A0A6J7WFP9_9CAUD</name>
<evidence type="ECO:0000259" key="1">
    <source>
        <dbReference type="PROSITE" id="PS50043"/>
    </source>
</evidence>
<protein>
    <submittedName>
        <fullName evidence="2">CsgD DNA-binding HTH domain-containing proteins</fullName>
    </submittedName>
</protein>
<keyword evidence="2" id="KW-0238">DNA-binding</keyword>
<proteinExistence type="predicted"/>
<gene>
    <name evidence="2" type="ORF">UFOVP194_17</name>
</gene>
<dbReference type="InterPro" id="IPR036388">
    <property type="entry name" value="WH-like_DNA-bd_sf"/>
</dbReference>
<dbReference type="SMART" id="SM00421">
    <property type="entry name" value="HTH_LUXR"/>
    <property type="match status" value="1"/>
</dbReference>
<dbReference type="GO" id="GO:0006355">
    <property type="term" value="P:regulation of DNA-templated transcription"/>
    <property type="evidence" value="ECO:0007669"/>
    <property type="project" value="InterPro"/>
</dbReference>
<dbReference type="GO" id="GO:0003677">
    <property type="term" value="F:DNA binding"/>
    <property type="evidence" value="ECO:0007669"/>
    <property type="project" value="UniProtKB-KW"/>
</dbReference>
<dbReference type="EMBL" id="LR798238">
    <property type="protein sequence ID" value="CAB5212455.1"/>
    <property type="molecule type" value="Genomic_DNA"/>
</dbReference>
<dbReference type="Gene3D" id="1.10.10.10">
    <property type="entry name" value="Winged helix-like DNA-binding domain superfamily/Winged helix DNA-binding domain"/>
    <property type="match status" value="1"/>
</dbReference>
<evidence type="ECO:0000313" key="2">
    <source>
        <dbReference type="EMBL" id="CAB5212455.1"/>
    </source>
</evidence>
<sequence length="78" mass="9104">MITLTKREIDVVTTISAGAVSGKEIAEVMGVGEQQVKKYLSRIYKKRNIKDKYELMQYIFELKELAHVMELQISKRQR</sequence>
<dbReference type="PROSITE" id="PS50043">
    <property type="entry name" value="HTH_LUXR_2"/>
    <property type="match status" value="1"/>
</dbReference>
<dbReference type="InterPro" id="IPR000792">
    <property type="entry name" value="Tscrpt_reg_LuxR_C"/>
</dbReference>
<organism evidence="2">
    <name type="scientific">uncultured Caudovirales phage</name>
    <dbReference type="NCBI Taxonomy" id="2100421"/>
    <lineage>
        <taxon>Viruses</taxon>
        <taxon>Duplodnaviria</taxon>
        <taxon>Heunggongvirae</taxon>
        <taxon>Uroviricota</taxon>
        <taxon>Caudoviricetes</taxon>
        <taxon>Peduoviridae</taxon>
        <taxon>Maltschvirus</taxon>
        <taxon>Maltschvirus maltsch</taxon>
    </lineage>
</organism>
<dbReference type="SUPFAM" id="SSF46894">
    <property type="entry name" value="C-terminal effector domain of the bipartite response regulators"/>
    <property type="match status" value="1"/>
</dbReference>
<dbReference type="InterPro" id="IPR016032">
    <property type="entry name" value="Sig_transdc_resp-reg_C-effctor"/>
</dbReference>
<accession>A0A6J7WFP9</accession>